<dbReference type="SUPFAM" id="SSF51735">
    <property type="entry name" value="NAD(P)-binding Rossmann-fold domains"/>
    <property type="match status" value="1"/>
</dbReference>
<dbReference type="InterPro" id="IPR011032">
    <property type="entry name" value="GroES-like_sf"/>
</dbReference>
<dbReference type="InterPro" id="IPR020843">
    <property type="entry name" value="ER"/>
</dbReference>
<dbReference type="PANTHER" id="PTHR43677:SF4">
    <property type="entry name" value="QUINONE OXIDOREDUCTASE-LIKE PROTEIN 2"/>
    <property type="match status" value="1"/>
</dbReference>
<gene>
    <name evidence="2" type="ORF">PV11_08245</name>
</gene>
<dbReference type="InterPro" id="IPR013154">
    <property type="entry name" value="ADH-like_N"/>
</dbReference>
<evidence type="ECO:0000259" key="1">
    <source>
        <dbReference type="SMART" id="SM00829"/>
    </source>
</evidence>
<dbReference type="HOGENOM" id="CLU_026673_3_1_1"/>
<dbReference type="AlphaFoldDB" id="A0A0D1YCR3"/>
<protein>
    <recommendedName>
        <fullName evidence="1">Enoyl reductase (ER) domain-containing protein</fullName>
    </recommendedName>
</protein>
<dbReference type="InterPro" id="IPR013149">
    <property type="entry name" value="ADH-like_C"/>
</dbReference>
<sequence length="364" mass="39063">MKAVQVTKYVSGPQDLAVATLPTPTPDATKYLIKIHAAGTNFFDLLQIQGKYQHQPPLPWISGMEFAGVVIATPTTKKGSSGAIASSLDGIVSTTRDHQFKVGDRVFGASQGAYASHILAPESNIFPIPEGWSFKDACGLYVTAPTAYGALVTRANTQPGEWVLVHAGAGGVGLSAVQIAKALGATVIATAGSERKRQVCLDYGADYVVDYRDKSWPQKIIELCKKNRTGNGQQGVDVVYDPVGMIEPSMKCIAWNGRLLVIGFAGGSIEKVALNRVLLKNISIVGIHWGQYANKEKETVPVVWKGIFDLIKAGKLKGITYNDKQYKGLESLPQALIALGARDTWGKVVVELGEHEGEDGRSKL</sequence>
<evidence type="ECO:0000313" key="3">
    <source>
        <dbReference type="Proteomes" id="UP000053599"/>
    </source>
</evidence>
<organism evidence="2 3">
    <name type="scientific">Exophiala sideris</name>
    <dbReference type="NCBI Taxonomy" id="1016849"/>
    <lineage>
        <taxon>Eukaryota</taxon>
        <taxon>Fungi</taxon>
        <taxon>Dikarya</taxon>
        <taxon>Ascomycota</taxon>
        <taxon>Pezizomycotina</taxon>
        <taxon>Eurotiomycetes</taxon>
        <taxon>Chaetothyriomycetidae</taxon>
        <taxon>Chaetothyriales</taxon>
        <taxon>Herpotrichiellaceae</taxon>
        <taxon>Exophiala</taxon>
    </lineage>
</organism>
<dbReference type="GO" id="GO:0016491">
    <property type="term" value="F:oxidoreductase activity"/>
    <property type="evidence" value="ECO:0007669"/>
    <property type="project" value="InterPro"/>
</dbReference>
<dbReference type="CDD" id="cd08241">
    <property type="entry name" value="QOR1"/>
    <property type="match status" value="1"/>
</dbReference>
<dbReference type="OrthoDB" id="10257049at2759"/>
<evidence type="ECO:0000313" key="2">
    <source>
        <dbReference type="EMBL" id="KIV80767.1"/>
    </source>
</evidence>
<dbReference type="Gene3D" id="3.40.50.720">
    <property type="entry name" value="NAD(P)-binding Rossmann-like Domain"/>
    <property type="match status" value="1"/>
</dbReference>
<feature type="domain" description="Enoyl reductase (ER)" evidence="1">
    <location>
        <begin position="11"/>
        <end position="350"/>
    </location>
</feature>
<dbReference type="Pfam" id="PF08240">
    <property type="entry name" value="ADH_N"/>
    <property type="match status" value="1"/>
</dbReference>
<dbReference type="InterPro" id="IPR036291">
    <property type="entry name" value="NAD(P)-bd_dom_sf"/>
</dbReference>
<dbReference type="SUPFAM" id="SSF50129">
    <property type="entry name" value="GroES-like"/>
    <property type="match status" value="1"/>
</dbReference>
<dbReference type="GO" id="GO:0005739">
    <property type="term" value="C:mitochondrion"/>
    <property type="evidence" value="ECO:0007669"/>
    <property type="project" value="TreeGrafter"/>
</dbReference>
<dbReference type="InterPro" id="IPR002364">
    <property type="entry name" value="Quin_OxRdtase/zeta-crystal_CS"/>
</dbReference>
<accession>A0A0D1YCR3</accession>
<dbReference type="SMART" id="SM00829">
    <property type="entry name" value="PKS_ER"/>
    <property type="match status" value="1"/>
</dbReference>
<dbReference type="PROSITE" id="PS01162">
    <property type="entry name" value="QOR_ZETA_CRYSTAL"/>
    <property type="match status" value="1"/>
</dbReference>
<dbReference type="Gene3D" id="3.90.180.10">
    <property type="entry name" value="Medium-chain alcohol dehydrogenases, catalytic domain"/>
    <property type="match status" value="1"/>
</dbReference>
<dbReference type="GO" id="GO:0008270">
    <property type="term" value="F:zinc ion binding"/>
    <property type="evidence" value="ECO:0007669"/>
    <property type="project" value="InterPro"/>
</dbReference>
<name>A0A0D1YCR3_9EURO</name>
<proteinExistence type="predicted"/>
<dbReference type="EMBL" id="KN846953">
    <property type="protein sequence ID" value="KIV80767.1"/>
    <property type="molecule type" value="Genomic_DNA"/>
</dbReference>
<dbReference type="Proteomes" id="UP000053599">
    <property type="component" value="Unassembled WGS sequence"/>
</dbReference>
<dbReference type="Pfam" id="PF00107">
    <property type="entry name" value="ADH_zinc_N"/>
    <property type="match status" value="1"/>
</dbReference>
<dbReference type="InterPro" id="IPR051397">
    <property type="entry name" value="Zn-ADH-like_protein"/>
</dbReference>
<reference evidence="2 3" key="1">
    <citation type="submission" date="2015-01" db="EMBL/GenBank/DDBJ databases">
        <title>The Genome Sequence of Exophiala sideris CBS121828.</title>
        <authorList>
            <consortium name="The Broad Institute Genomics Platform"/>
            <person name="Cuomo C."/>
            <person name="de Hoog S."/>
            <person name="Gorbushina A."/>
            <person name="Stielow B."/>
            <person name="Teixiera M."/>
            <person name="Abouelleil A."/>
            <person name="Chapman S.B."/>
            <person name="Priest M."/>
            <person name="Young S.K."/>
            <person name="Wortman J."/>
            <person name="Nusbaum C."/>
            <person name="Birren B."/>
        </authorList>
    </citation>
    <scope>NUCLEOTIDE SEQUENCE [LARGE SCALE GENOMIC DNA]</scope>
    <source>
        <strain evidence="2 3">CBS 121828</strain>
    </source>
</reference>
<dbReference type="STRING" id="1016849.A0A0D1YCR3"/>
<dbReference type="PANTHER" id="PTHR43677">
    <property type="entry name" value="SHORT-CHAIN DEHYDROGENASE/REDUCTASE"/>
    <property type="match status" value="1"/>
</dbReference>